<keyword evidence="4" id="KW-0804">Transcription</keyword>
<dbReference type="Proteomes" id="UP000244898">
    <property type="component" value="Unassembled WGS sequence"/>
</dbReference>
<dbReference type="InterPro" id="IPR036388">
    <property type="entry name" value="WH-like_DNA-bd_sf"/>
</dbReference>
<evidence type="ECO:0000313" key="6">
    <source>
        <dbReference type="EMBL" id="SPJ30323.1"/>
    </source>
</evidence>
<dbReference type="OrthoDB" id="9813056at2"/>
<dbReference type="SUPFAM" id="SSF46785">
    <property type="entry name" value="Winged helix' DNA-binding domain"/>
    <property type="match status" value="1"/>
</dbReference>
<sequence>MQTQISLNAVRVFAITVRHMSVTNAAAELNVSPGAVSHQIKALEGALGVQLFLRSNNALSLTPDGARFANGIQPGLDLLDQSIHSATRGANELNLNVSLTLAMRWLVPRLERFKARHPRARIRIETHSGEVPPDSASADITICYCRGVPDEKADVLMLDCSQPLVSPTLLDRLGSDLSSIPALQCAKDNWDWHEWQAAAGLADQQLSFDARFDLDDAAVRAAVAGMGMVLSPLFMVQDDINSGRLVPLPGVPAVPLGHYGIQLGPRDTGLRNQFCDWLGREAGKA</sequence>
<dbReference type="Pfam" id="PF03466">
    <property type="entry name" value="LysR_substrate"/>
    <property type="match status" value="1"/>
</dbReference>
<evidence type="ECO:0000313" key="7">
    <source>
        <dbReference type="Proteomes" id="UP000244898"/>
    </source>
</evidence>
<dbReference type="GO" id="GO:0003700">
    <property type="term" value="F:DNA-binding transcription factor activity"/>
    <property type="evidence" value="ECO:0007669"/>
    <property type="project" value="InterPro"/>
</dbReference>
<dbReference type="PROSITE" id="PS50931">
    <property type="entry name" value="HTH_LYSR"/>
    <property type="match status" value="1"/>
</dbReference>
<keyword evidence="2" id="KW-0805">Transcription regulation</keyword>
<dbReference type="InterPro" id="IPR000847">
    <property type="entry name" value="LysR_HTH_N"/>
</dbReference>
<comment type="similarity">
    <text evidence="1">Belongs to the LysR transcriptional regulatory family.</text>
</comment>
<keyword evidence="7" id="KW-1185">Reference proteome</keyword>
<dbReference type="EMBL" id="ONZG01000011">
    <property type="protein sequence ID" value="SPJ30323.1"/>
    <property type="molecule type" value="Genomic_DNA"/>
</dbReference>
<accession>A0A2R8CCZ7</accession>
<proteinExistence type="inferred from homology"/>
<organism evidence="6 7">
    <name type="scientific">Falsiruegeria mediterranea M17</name>
    <dbReference type="NCBI Taxonomy" id="1200281"/>
    <lineage>
        <taxon>Bacteria</taxon>
        <taxon>Pseudomonadati</taxon>
        <taxon>Pseudomonadota</taxon>
        <taxon>Alphaproteobacteria</taxon>
        <taxon>Rhodobacterales</taxon>
        <taxon>Roseobacteraceae</taxon>
        <taxon>Falsiruegeria</taxon>
    </lineage>
</organism>
<reference evidence="7" key="1">
    <citation type="submission" date="2018-03" db="EMBL/GenBank/DDBJ databases">
        <authorList>
            <person name="Rodrigo-Torres L."/>
            <person name="Arahal R. D."/>
            <person name="Lucena T."/>
        </authorList>
    </citation>
    <scope>NUCLEOTIDE SEQUENCE [LARGE SCALE GENOMIC DNA]</scope>
    <source>
        <strain evidence="7">CECT 7615</strain>
    </source>
</reference>
<evidence type="ECO:0000256" key="4">
    <source>
        <dbReference type="ARBA" id="ARBA00023163"/>
    </source>
</evidence>
<dbReference type="Gene3D" id="3.40.190.10">
    <property type="entry name" value="Periplasmic binding protein-like II"/>
    <property type="match status" value="2"/>
</dbReference>
<gene>
    <name evidence="6" type="primary">ampR</name>
    <name evidence="6" type="ORF">TRM7615_03854</name>
</gene>
<dbReference type="PRINTS" id="PR00039">
    <property type="entry name" value="HTHLYSR"/>
</dbReference>
<dbReference type="InterPro" id="IPR005119">
    <property type="entry name" value="LysR_subst-bd"/>
</dbReference>
<evidence type="ECO:0000256" key="1">
    <source>
        <dbReference type="ARBA" id="ARBA00009437"/>
    </source>
</evidence>
<dbReference type="AlphaFoldDB" id="A0A2R8CCZ7"/>
<dbReference type="InterPro" id="IPR036390">
    <property type="entry name" value="WH_DNA-bd_sf"/>
</dbReference>
<evidence type="ECO:0000256" key="3">
    <source>
        <dbReference type="ARBA" id="ARBA00023125"/>
    </source>
</evidence>
<keyword evidence="3" id="KW-0238">DNA-binding</keyword>
<evidence type="ECO:0000256" key="2">
    <source>
        <dbReference type="ARBA" id="ARBA00023015"/>
    </source>
</evidence>
<evidence type="ECO:0000259" key="5">
    <source>
        <dbReference type="PROSITE" id="PS50931"/>
    </source>
</evidence>
<dbReference type="SUPFAM" id="SSF53850">
    <property type="entry name" value="Periplasmic binding protein-like II"/>
    <property type="match status" value="1"/>
</dbReference>
<protein>
    <submittedName>
        <fullName evidence="6">HTH-type transcriptional activator AmpR</fullName>
    </submittedName>
</protein>
<dbReference type="GO" id="GO:0003677">
    <property type="term" value="F:DNA binding"/>
    <property type="evidence" value="ECO:0007669"/>
    <property type="project" value="UniProtKB-KW"/>
</dbReference>
<dbReference type="InterPro" id="IPR058163">
    <property type="entry name" value="LysR-type_TF_proteobact-type"/>
</dbReference>
<feature type="domain" description="HTH lysR-type" evidence="5">
    <location>
        <begin position="5"/>
        <end position="62"/>
    </location>
</feature>
<dbReference type="RefSeq" id="WP_108790689.1">
    <property type="nucleotide sequence ID" value="NZ_ONZG01000011.1"/>
</dbReference>
<dbReference type="PANTHER" id="PTHR30537">
    <property type="entry name" value="HTH-TYPE TRANSCRIPTIONAL REGULATOR"/>
    <property type="match status" value="1"/>
</dbReference>
<dbReference type="PANTHER" id="PTHR30537:SF5">
    <property type="entry name" value="HTH-TYPE TRANSCRIPTIONAL ACTIVATOR TTDR-RELATED"/>
    <property type="match status" value="1"/>
</dbReference>
<name>A0A2R8CCZ7_9RHOB</name>
<dbReference type="Pfam" id="PF00126">
    <property type="entry name" value="HTH_1"/>
    <property type="match status" value="1"/>
</dbReference>
<dbReference type="Gene3D" id="1.10.10.10">
    <property type="entry name" value="Winged helix-like DNA-binding domain superfamily/Winged helix DNA-binding domain"/>
    <property type="match status" value="1"/>
</dbReference>